<dbReference type="RefSeq" id="WP_072024871.1">
    <property type="nucleotide sequence ID" value="NZ_BBPA01000057.1"/>
</dbReference>
<dbReference type="EMBL" id="BBPA01000057">
    <property type="protein sequence ID" value="GAL94474.1"/>
    <property type="molecule type" value="Genomic_DNA"/>
</dbReference>
<gene>
    <name evidence="1" type="ORF">N44_03054</name>
</gene>
<accession>A0A0A1VY45</accession>
<name>A0A0A1VY45_MICAE</name>
<comment type="caution">
    <text evidence="1">The sequence shown here is derived from an EMBL/GenBank/DDBJ whole genome shotgun (WGS) entry which is preliminary data.</text>
</comment>
<reference evidence="2" key="1">
    <citation type="journal article" date="2015" name="Genome">
        <title>Whole Genome Sequence of the Non-Microcystin-Producing Microcystis aeruginosa Strain NIES-44.</title>
        <authorList>
            <person name="Okano K."/>
            <person name="Miyata N."/>
            <person name="Ozaki Y."/>
        </authorList>
    </citation>
    <scope>NUCLEOTIDE SEQUENCE [LARGE SCALE GENOMIC DNA]</scope>
    <source>
        <strain evidence="2">NIES-44</strain>
    </source>
</reference>
<dbReference type="Proteomes" id="UP000030321">
    <property type="component" value="Unassembled WGS sequence"/>
</dbReference>
<evidence type="ECO:0000313" key="1">
    <source>
        <dbReference type="EMBL" id="GAL94474.1"/>
    </source>
</evidence>
<proteinExistence type="predicted"/>
<organism evidence="1 2">
    <name type="scientific">Microcystis aeruginosa NIES-44</name>
    <dbReference type="NCBI Taxonomy" id="449439"/>
    <lineage>
        <taxon>Bacteria</taxon>
        <taxon>Bacillati</taxon>
        <taxon>Cyanobacteriota</taxon>
        <taxon>Cyanophyceae</taxon>
        <taxon>Oscillatoriophycideae</taxon>
        <taxon>Chroococcales</taxon>
        <taxon>Microcystaceae</taxon>
        <taxon>Microcystis</taxon>
    </lineage>
</organism>
<evidence type="ECO:0000313" key="2">
    <source>
        <dbReference type="Proteomes" id="UP000030321"/>
    </source>
</evidence>
<dbReference type="AlphaFoldDB" id="A0A0A1VY45"/>
<protein>
    <submittedName>
        <fullName evidence="1">Uncharacterized protein</fullName>
    </submittedName>
</protein>
<sequence>MKQPTANYDEPWKEALTEYFEAFLYFFFPEVHPENGFLEETRFLDLWPSPSRHDPLKLSL</sequence>